<comment type="similarity">
    <text evidence="1">Belongs to the ABC transporter superfamily.</text>
</comment>
<evidence type="ECO:0000259" key="2">
    <source>
        <dbReference type="Pfam" id="PF00005"/>
    </source>
</evidence>
<dbReference type="GO" id="GO:0005524">
    <property type="term" value="F:ATP binding"/>
    <property type="evidence" value="ECO:0007669"/>
    <property type="project" value="InterPro"/>
</dbReference>
<evidence type="ECO:0000256" key="1">
    <source>
        <dbReference type="ARBA" id="ARBA00005417"/>
    </source>
</evidence>
<comment type="caution">
    <text evidence="3">The sequence shown here is derived from an EMBL/GenBank/DDBJ whole genome shotgun (WGS) entry which is preliminary data.</text>
</comment>
<dbReference type="InterPro" id="IPR003439">
    <property type="entry name" value="ABC_transporter-like_ATP-bd"/>
</dbReference>
<organism evidence="3">
    <name type="scientific">marine sediment metagenome</name>
    <dbReference type="NCBI Taxonomy" id="412755"/>
    <lineage>
        <taxon>unclassified sequences</taxon>
        <taxon>metagenomes</taxon>
        <taxon>ecological metagenomes</taxon>
    </lineage>
</organism>
<accession>A0A0F9BV07</accession>
<dbReference type="PANTHER" id="PTHR42798">
    <property type="entry name" value="LIPOPROTEIN-RELEASING SYSTEM ATP-BINDING PROTEIN LOLD"/>
    <property type="match status" value="1"/>
</dbReference>
<dbReference type="AlphaFoldDB" id="A0A0F9BV07"/>
<proteinExistence type="inferred from homology"/>
<gene>
    <name evidence="3" type="ORF">LCGC14_2684710</name>
</gene>
<dbReference type="PANTHER" id="PTHR42798:SF7">
    <property type="entry name" value="ALPHA-D-RIBOSE 1-METHYLPHOSPHONATE 5-TRIPHOSPHATE SYNTHASE SUBUNIT PHNL"/>
    <property type="match status" value="1"/>
</dbReference>
<sequence>MSELVKLENVSKHYGTDDNKVVALDEIDLSISQGEYLAVMGPSGSGKSTLLSILGAMNPPTIGKMYVDDIDVYQLSSEHQADFRREYLGFIFQQLQLIPYLTALENVILPLVVTDAKDHEAKAGA</sequence>
<dbReference type="Pfam" id="PF00005">
    <property type="entry name" value="ABC_tran"/>
    <property type="match status" value="1"/>
</dbReference>
<evidence type="ECO:0000313" key="3">
    <source>
        <dbReference type="EMBL" id="KKK94254.1"/>
    </source>
</evidence>
<dbReference type="EMBL" id="LAZR01047425">
    <property type="protein sequence ID" value="KKK94254.1"/>
    <property type="molecule type" value="Genomic_DNA"/>
</dbReference>
<feature type="non-terminal residue" evidence="3">
    <location>
        <position position="125"/>
    </location>
</feature>
<protein>
    <recommendedName>
        <fullName evidence="2">ABC transporter domain-containing protein</fullName>
    </recommendedName>
</protein>
<reference evidence="3" key="1">
    <citation type="journal article" date="2015" name="Nature">
        <title>Complex archaea that bridge the gap between prokaryotes and eukaryotes.</title>
        <authorList>
            <person name="Spang A."/>
            <person name="Saw J.H."/>
            <person name="Jorgensen S.L."/>
            <person name="Zaremba-Niedzwiedzka K."/>
            <person name="Martijn J."/>
            <person name="Lind A.E."/>
            <person name="van Eijk R."/>
            <person name="Schleper C."/>
            <person name="Guy L."/>
            <person name="Ettema T.J."/>
        </authorList>
    </citation>
    <scope>NUCLEOTIDE SEQUENCE</scope>
</reference>
<dbReference type="InterPro" id="IPR027417">
    <property type="entry name" value="P-loop_NTPase"/>
</dbReference>
<dbReference type="GO" id="GO:0016887">
    <property type="term" value="F:ATP hydrolysis activity"/>
    <property type="evidence" value="ECO:0007669"/>
    <property type="project" value="InterPro"/>
</dbReference>
<dbReference type="Gene3D" id="3.40.50.300">
    <property type="entry name" value="P-loop containing nucleotide triphosphate hydrolases"/>
    <property type="match status" value="1"/>
</dbReference>
<name>A0A0F9BV07_9ZZZZ</name>
<dbReference type="SUPFAM" id="SSF52540">
    <property type="entry name" value="P-loop containing nucleoside triphosphate hydrolases"/>
    <property type="match status" value="1"/>
</dbReference>
<feature type="domain" description="ABC transporter" evidence="2">
    <location>
        <begin position="24"/>
        <end position="118"/>
    </location>
</feature>